<comment type="caution">
    <text evidence="1">The sequence shown here is derived from an EMBL/GenBank/DDBJ whole genome shotgun (WGS) entry which is preliminary data.</text>
</comment>
<dbReference type="Gene3D" id="3.20.20.70">
    <property type="entry name" value="Aldolase class I"/>
    <property type="match status" value="1"/>
</dbReference>
<dbReference type="PANTHER" id="PTHR37418:SF1">
    <property type="entry name" value="3-KETO-5-AMINOHEXANOATE CLEAVAGE PROTEIN"/>
    <property type="match status" value="1"/>
</dbReference>
<dbReference type="GO" id="GO:0043720">
    <property type="term" value="F:3-keto-5-aminohexanoate cleavage activity"/>
    <property type="evidence" value="ECO:0007669"/>
    <property type="project" value="InterPro"/>
</dbReference>
<name>K6VXF2_9ACTN</name>
<organism evidence="1 2">
    <name type="scientific">Gordonia namibiensis NBRC 108229</name>
    <dbReference type="NCBI Taxonomy" id="1208314"/>
    <lineage>
        <taxon>Bacteria</taxon>
        <taxon>Bacillati</taxon>
        <taxon>Actinomycetota</taxon>
        <taxon>Actinomycetes</taxon>
        <taxon>Mycobacteriales</taxon>
        <taxon>Gordoniaceae</taxon>
        <taxon>Gordonia</taxon>
    </lineage>
</organism>
<dbReference type="Proteomes" id="UP000035058">
    <property type="component" value="Unassembled WGS sequence"/>
</dbReference>
<dbReference type="PANTHER" id="PTHR37418">
    <property type="entry name" value="3-KETO-5-AMINOHEXANOATE CLEAVAGE ENZYME-RELATED"/>
    <property type="match status" value="1"/>
</dbReference>
<keyword evidence="2" id="KW-1185">Reference proteome</keyword>
<evidence type="ECO:0000313" key="1">
    <source>
        <dbReference type="EMBL" id="GAC00909.1"/>
    </source>
</evidence>
<accession>K6VXF2</accession>
<dbReference type="InterPro" id="IPR008567">
    <property type="entry name" value="BKACE"/>
</dbReference>
<dbReference type="Pfam" id="PF05853">
    <property type="entry name" value="BKACE"/>
    <property type="match status" value="1"/>
</dbReference>
<sequence>MTQPVSLWEAAAHEMENYAFVSDPELQPKWDVPAKIAINVAVAGRAGVGDSSAYPVDIEEYIDSASEVIEAGAAGVHIDFTWVTDSKGRRLDKDLPPTEAYGLVLDPLRKRFGDDFVSNLNVLNGKTFEECMSPAVSGLAEVAPCAAGHPEEFVIPAVKTLTANGVSPEIVVHSSGEIEFAKRRLFDTGIVTGQTNWIVLYGLPVDVGRTLISGAWVTDTRSMATHLMLMVDQIRQIDPNAAITVCNAGRANLYITTLATMMGLNIRVGLEDSGWKHPNSDETTTSNLELFTRAKTIAAELGRVPASADDYRTQIGLSARRA</sequence>
<evidence type="ECO:0008006" key="3">
    <source>
        <dbReference type="Google" id="ProtNLM"/>
    </source>
</evidence>
<protein>
    <recommendedName>
        <fullName evidence="3">3-keto-5-aminohexanoate cleavage enzyme</fullName>
    </recommendedName>
</protein>
<dbReference type="EMBL" id="BAHE01000020">
    <property type="protein sequence ID" value="GAC00909.1"/>
    <property type="molecule type" value="Genomic_DNA"/>
</dbReference>
<gene>
    <name evidence="1" type="ORF">GONAM_20_00520</name>
</gene>
<dbReference type="RefSeq" id="WP_006867089.1">
    <property type="nucleotide sequence ID" value="NZ_BAHE01000020.1"/>
</dbReference>
<proteinExistence type="predicted"/>
<reference evidence="1 2" key="1">
    <citation type="submission" date="2012-08" db="EMBL/GenBank/DDBJ databases">
        <title>Whole genome shotgun sequence of Gordonia namibiensis NBRC 108229.</title>
        <authorList>
            <person name="Isaki-Nakamura S."/>
            <person name="Hosoyama A."/>
            <person name="Tsuchikane K."/>
            <person name="Katsumata H."/>
            <person name="Baba S."/>
            <person name="Yamazaki S."/>
            <person name="Fujita N."/>
        </authorList>
    </citation>
    <scope>NUCLEOTIDE SEQUENCE [LARGE SCALE GENOMIC DNA]</scope>
    <source>
        <strain evidence="1 2">NBRC 108229</strain>
    </source>
</reference>
<evidence type="ECO:0000313" key="2">
    <source>
        <dbReference type="Proteomes" id="UP000035058"/>
    </source>
</evidence>
<dbReference type="InterPro" id="IPR013785">
    <property type="entry name" value="Aldolase_TIM"/>
</dbReference>
<dbReference type="AlphaFoldDB" id="K6VXF2"/>